<evidence type="ECO:0000313" key="2">
    <source>
        <dbReference type="Proteomes" id="UP000289738"/>
    </source>
</evidence>
<proteinExistence type="predicted"/>
<accession>A0A444X211</accession>
<protein>
    <submittedName>
        <fullName evidence="1">Uncharacterized protein</fullName>
    </submittedName>
</protein>
<sequence length="246" mass="29350">MNRMNLRKFFKCLERVLVLFNSKYDFKEVVREFTIQEGRHTRFKKNDRKRVRLVYKVNECKWGFINDHTCPTEDKNRTTNRNWVASKLVKKVKKYPNFRSCDATTFFKTKYNLLLNWNSISMSLSDARNVVYGDEKAQYTLYWTDLRHHGDERRRDEKVTTTRHSSLQLRFEFVVQVHRCGLSLPLFAHRRGSSQPFTVLASWFEFAIHCRGSSSLFTVPLSQFEYAVRCPLPSRFEFTVLRTSLS</sequence>
<dbReference type="EMBL" id="SDMP01000020">
    <property type="protein sequence ID" value="RYQ83766.1"/>
    <property type="molecule type" value="Genomic_DNA"/>
</dbReference>
<organism evidence="1 2">
    <name type="scientific">Arachis hypogaea</name>
    <name type="common">Peanut</name>
    <dbReference type="NCBI Taxonomy" id="3818"/>
    <lineage>
        <taxon>Eukaryota</taxon>
        <taxon>Viridiplantae</taxon>
        <taxon>Streptophyta</taxon>
        <taxon>Embryophyta</taxon>
        <taxon>Tracheophyta</taxon>
        <taxon>Spermatophyta</taxon>
        <taxon>Magnoliopsida</taxon>
        <taxon>eudicotyledons</taxon>
        <taxon>Gunneridae</taxon>
        <taxon>Pentapetalae</taxon>
        <taxon>rosids</taxon>
        <taxon>fabids</taxon>
        <taxon>Fabales</taxon>
        <taxon>Fabaceae</taxon>
        <taxon>Papilionoideae</taxon>
        <taxon>50 kb inversion clade</taxon>
        <taxon>dalbergioids sensu lato</taxon>
        <taxon>Dalbergieae</taxon>
        <taxon>Pterocarpus clade</taxon>
        <taxon>Arachis</taxon>
    </lineage>
</organism>
<keyword evidence="2" id="KW-1185">Reference proteome</keyword>
<evidence type="ECO:0000313" key="1">
    <source>
        <dbReference type="EMBL" id="RYQ83766.1"/>
    </source>
</evidence>
<reference evidence="1 2" key="1">
    <citation type="submission" date="2019-01" db="EMBL/GenBank/DDBJ databases">
        <title>Sequencing of cultivated peanut Arachis hypogaea provides insights into genome evolution and oil improvement.</title>
        <authorList>
            <person name="Chen X."/>
        </authorList>
    </citation>
    <scope>NUCLEOTIDE SEQUENCE [LARGE SCALE GENOMIC DNA]</scope>
    <source>
        <strain evidence="2">cv. Fuhuasheng</strain>
        <tissue evidence="1">Leaves</tissue>
    </source>
</reference>
<gene>
    <name evidence="1" type="ORF">Ahy_B10g102590</name>
</gene>
<dbReference type="AlphaFoldDB" id="A0A444X211"/>
<comment type="caution">
    <text evidence="1">The sequence shown here is derived from an EMBL/GenBank/DDBJ whole genome shotgun (WGS) entry which is preliminary data.</text>
</comment>
<name>A0A444X211_ARAHY</name>
<dbReference type="Proteomes" id="UP000289738">
    <property type="component" value="Chromosome B10"/>
</dbReference>